<evidence type="ECO:0000256" key="1">
    <source>
        <dbReference type="SAM" id="Phobius"/>
    </source>
</evidence>
<feature type="transmembrane region" description="Helical" evidence="1">
    <location>
        <begin position="6"/>
        <end position="30"/>
    </location>
</feature>
<proteinExistence type="predicted"/>
<dbReference type="Proteomes" id="UP000199158">
    <property type="component" value="Unassembled WGS sequence"/>
</dbReference>
<evidence type="ECO:0000313" key="3">
    <source>
        <dbReference type="Proteomes" id="UP000199158"/>
    </source>
</evidence>
<evidence type="ECO:0000313" key="2">
    <source>
        <dbReference type="EMBL" id="SEM62178.1"/>
    </source>
</evidence>
<sequence length="38" mass="3892">MKGFSITGLVLGITAIAMGAAAIVFSCIGIGRTKDMEF</sequence>
<dbReference type="STRING" id="474960.SAMN05216180_0911"/>
<protein>
    <submittedName>
        <fullName evidence="2">Uncharacterized protein</fullName>
    </submittedName>
</protein>
<name>A0A1H7ZX58_9FIRM</name>
<keyword evidence="1" id="KW-1133">Transmembrane helix</keyword>
<keyword evidence="1" id="KW-0812">Transmembrane</keyword>
<dbReference type="PROSITE" id="PS51257">
    <property type="entry name" value="PROKAR_LIPOPROTEIN"/>
    <property type="match status" value="1"/>
</dbReference>
<accession>A0A1H7ZX58</accession>
<reference evidence="2 3" key="1">
    <citation type="submission" date="2016-10" db="EMBL/GenBank/DDBJ databases">
        <authorList>
            <person name="de Groot N.N."/>
        </authorList>
    </citation>
    <scope>NUCLEOTIDE SEQUENCE [LARGE SCALE GENOMIC DNA]</scope>
    <source>
        <strain evidence="2 3">CGMCC 1.5070</strain>
    </source>
</reference>
<keyword evidence="3" id="KW-1185">Reference proteome</keyword>
<dbReference type="AlphaFoldDB" id="A0A1H7ZX58"/>
<organism evidence="2 3">
    <name type="scientific">Hydrogenoanaerobacterium saccharovorans</name>
    <dbReference type="NCBI Taxonomy" id="474960"/>
    <lineage>
        <taxon>Bacteria</taxon>
        <taxon>Bacillati</taxon>
        <taxon>Bacillota</taxon>
        <taxon>Clostridia</taxon>
        <taxon>Eubacteriales</taxon>
        <taxon>Oscillospiraceae</taxon>
        <taxon>Hydrogenoanaerobacterium</taxon>
    </lineage>
</organism>
<keyword evidence="1" id="KW-0472">Membrane</keyword>
<gene>
    <name evidence="2" type="ORF">SAMN05216180_0911</name>
</gene>
<dbReference type="EMBL" id="FOCG01000001">
    <property type="protein sequence ID" value="SEM62178.1"/>
    <property type="molecule type" value="Genomic_DNA"/>
</dbReference>